<evidence type="ECO:0000256" key="2">
    <source>
        <dbReference type="ARBA" id="ARBA00023002"/>
    </source>
</evidence>
<organism evidence="3 4">
    <name type="scientific">Sporosarcina ureae</name>
    <dbReference type="NCBI Taxonomy" id="1571"/>
    <lineage>
        <taxon>Bacteria</taxon>
        <taxon>Bacillati</taxon>
        <taxon>Bacillota</taxon>
        <taxon>Bacilli</taxon>
        <taxon>Bacillales</taxon>
        <taxon>Caryophanaceae</taxon>
        <taxon>Sporosarcina</taxon>
    </lineage>
</organism>
<name>A0ABM6JV71_SPOUR</name>
<dbReference type="InterPro" id="IPR003767">
    <property type="entry name" value="Malate/L-lactate_DH-like"/>
</dbReference>
<dbReference type="RefSeq" id="WP_029054798.1">
    <property type="nucleotide sequence ID" value="NZ_CP015108.1"/>
</dbReference>
<evidence type="ECO:0000256" key="1">
    <source>
        <dbReference type="ARBA" id="ARBA00006056"/>
    </source>
</evidence>
<dbReference type="InterPro" id="IPR043144">
    <property type="entry name" value="Mal/L-sulf/L-lact_DH-like_ah"/>
</dbReference>
<dbReference type="Gene3D" id="3.30.1370.60">
    <property type="entry name" value="Hypothetical oxidoreductase yiak, domain 2"/>
    <property type="match status" value="1"/>
</dbReference>
<evidence type="ECO:0008006" key="5">
    <source>
        <dbReference type="Google" id="ProtNLM"/>
    </source>
</evidence>
<evidence type="ECO:0000313" key="4">
    <source>
        <dbReference type="Proteomes" id="UP000192486"/>
    </source>
</evidence>
<sequence length="346" mass="37210">MATLKIKSEQLEQLIAECLVESGISLEHASIVADVLAFADTRGVKSHGIMRLQHYIDRIQKGGINKDARITIEAVNDVIVKVDGDNGLGHAVAKIAMNEAISISKEKGIGVSIASNSSHSGALGYYADQAAREGVIGITFAQADALVAPYGARSAFLGANPLAVGIPHEGHPIVLDMSTSHVAFGKVMIEKERGNKIPMDWGLDEHGVPTDDPAKVKALQPMGGAKGYGLAILVDVLSGILSGGQFGKHIKPMYGDLKENRGLGQFFLAINPEFFVGQEYFLGMMKQFVEELHACEPAPGHTKVYVPGERSIENQMKAKVEGIEIEEDMYEFLTGKKRVNNNTACK</sequence>
<evidence type="ECO:0000313" key="3">
    <source>
        <dbReference type="EMBL" id="ARF14028.1"/>
    </source>
</evidence>
<reference evidence="3 4" key="1">
    <citation type="submission" date="2016-04" db="EMBL/GenBank/DDBJ databases">
        <title>Comparative Genomics and Epigenetics of Sporosarcina ureae.</title>
        <authorList>
            <person name="Oliver A.S."/>
            <person name="Cooper K.K."/>
        </authorList>
    </citation>
    <scope>NUCLEOTIDE SEQUENCE [LARGE SCALE GENOMIC DNA]</scope>
    <source>
        <strain evidence="3 4">S204</strain>
    </source>
</reference>
<keyword evidence="2" id="KW-0560">Oxidoreductase</keyword>
<dbReference type="InterPro" id="IPR036111">
    <property type="entry name" value="Mal/L-sulfo/L-lacto_DH-like_sf"/>
</dbReference>
<proteinExistence type="inferred from homology"/>
<dbReference type="NCBIfam" id="NF011599">
    <property type="entry name" value="PRK15025.1"/>
    <property type="match status" value="1"/>
</dbReference>
<dbReference type="PANTHER" id="PTHR11091">
    <property type="entry name" value="OXIDOREDUCTASE-RELATED"/>
    <property type="match status" value="1"/>
</dbReference>
<comment type="similarity">
    <text evidence="1">Belongs to the LDH2/MDH2 oxidoreductase family.</text>
</comment>
<protein>
    <recommendedName>
        <fullName evidence="5">Ureidoglycolate dehydrogenase</fullName>
    </recommendedName>
</protein>
<gene>
    <name evidence="3" type="ORF">SporoS204_07645</name>
</gene>
<dbReference type="EMBL" id="CP015108">
    <property type="protein sequence ID" value="ARF14028.1"/>
    <property type="molecule type" value="Genomic_DNA"/>
</dbReference>
<dbReference type="Gene3D" id="1.10.1530.10">
    <property type="match status" value="1"/>
</dbReference>
<accession>A0ABM6JV71</accession>
<dbReference type="SUPFAM" id="SSF89733">
    <property type="entry name" value="L-sulfolactate dehydrogenase-like"/>
    <property type="match status" value="1"/>
</dbReference>
<keyword evidence="4" id="KW-1185">Reference proteome</keyword>
<dbReference type="Pfam" id="PF02615">
    <property type="entry name" value="Ldh_2"/>
    <property type="match status" value="1"/>
</dbReference>
<dbReference type="Proteomes" id="UP000192486">
    <property type="component" value="Chromosome"/>
</dbReference>
<dbReference type="PANTHER" id="PTHR11091:SF0">
    <property type="entry name" value="MALATE DEHYDROGENASE"/>
    <property type="match status" value="1"/>
</dbReference>
<dbReference type="InterPro" id="IPR043143">
    <property type="entry name" value="Mal/L-sulf/L-lact_DH-like_NADP"/>
</dbReference>